<keyword evidence="3" id="KW-1185">Reference proteome</keyword>
<evidence type="ECO:0000313" key="3">
    <source>
        <dbReference type="Proteomes" id="UP001229313"/>
    </source>
</evidence>
<accession>A0ABY9PBF3</accession>
<reference evidence="2 3" key="1">
    <citation type="submission" date="2023-08" db="EMBL/GenBank/DDBJ databases">
        <title>The whole genome sequence of Lysobacter yananisis.</title>
        <authorList>
            <person name="Sun H."/>
        </authorList>
    </citation>
    <scope>NUCLEOTIDE SEQUENCE [LARGE SCALE GENOMIC DNA]</scope>
    <source>
        <strain evidence="2 3">SNNU513</strain>
    </source>
</reference>
<evidence type="ECO:0000256" key="1">
    <source>
        <dbReference type="SAM" id="MobiDB-lite"/>
    </source>
</evidence>
<name>A0ABY9PBF3_9GAMM</name>
<evidence type="ECO:0000313" key="2">
    <source>
        <dbReference type="EMBL" id="WMT03521.1"/>
    </source>
</evidence>
<protein>
    <submittedName>
        <fullName evidence="2">Uncharacterized protein</fullName>
    </submittedName>
</protein>
<dbReference type="RefSeq" id="WP_309152224.1">
    <property type="nucleotide sequence ID" value="NZ_CP133568.1"/>
</dbReference>
<feature type="compositionally biased region" description="Low complexity" evidence="1">
    <location>
        <begin position="156"/>
        <end position="168"/>
    </location>
</feature>
<proteinExistence type="predicted"/>
<organism evidence="2 3">
    <name type="scientific">Lysobacter yananisis</name>
    <dbReference type="NCBI Taxonomy" id="1003114"/>
    <lineage>
        <taxon>Bacteria</taxon>
        <taxon>Pseudomonadati</taxon>
        <taxon>Pseudomonadota</taxon>
        <taxon>Gammaproteobacteria</taxon>
        <taxon>Lysobacterales</taxon>
        <taxon>Lysobacteraceae</taxon>
        <taxon>Lysobacter</taxon>
    </lineage>
</organism>
<dbReference type="Proteomes" id="UP001229313">
    <property type="component" value="Chromosome"/>
</dbReference>
<feature type="region of interest" description="Disordered" evidence="1">
    <location>
        <begin position="88"/>
        <end position="205"/>
    </location>
</feature>
<feature type="compositionally biased region" description="Low complexity" evidence="1">
    <location>
        <begin position="186"/>
        <end position="201"/>
    </location>
</feature>
<dbReference type="EMBL" id="CP133568">
    <property type="protein sequence ID" value="WMT03521.1"/>
    <property type="molecule type" value="Genomic_DNA"/>
</dbReference>
<gene>
    <name evidence="2" type="ORF">RDV84_01320</name>
</gene>
<sequence length="311" mass="32167">MPEQSPTPSDWAGAFAALPAETPPAGGWARLAERLAEQPVAAAATASASVAATARRSRQRWALAAMLAAALPLGLWLGLRAQRPAQGPVSEPLVRQAPPAAAPQRDAVTAPTRTDDGNQRIAASGKADGGNRSVAGSADRGRDSASEARPTPTPTPATADTTQPTRTATAERRLATAANVVPQPRAAATAPSDATPSAAPDHVARASDDARFAAQLRELQAESAQLEALVAAARDERVASAAAAVMSADLDQRLRLIDTALIDGALPAVSRVALWRERVDSLRALAGVESTQRWFAARGGERYDGALVRVD</sequence>